<dbReference type="AlphaFoldDB" id="A0A506TZ10"/>
<dbReference type="InterPro" id="IPR000462">
    <property type="entry name" value="CDP-OH_P_trans"/>
</dbReference>
<proteinExistence type="predicted"/>
<dbReference type="GO" id="GO:0008654">
    <property type="term" value="P:phospholipid biosynthetic process"/>
    <property type="evidence" value="ECO:0007669"/>
    <property type="project" value="InterPro"/>
</dbReference>
<keyword evidence="1" id="KW-0472">Membrane</keyword>
<dbReference type="OrthoDB" id="9790577at2"/>
<keyword evidence="2" id="KW-0808">Transferase</keyword>
<keyword evidence="3" id="KW-1185">Reference proteome</keyword>
<keyword evidence="1" id="KW-0812">Transmembrane</keyword>
<reference evidence="2 3" key="1">
    <citation type="submission" date="2019-06" db="EMBL/GenBank/DDBJ databases">
        <authorList>
            <person name="Li M."/>
        </authorList>
    </citation>
    <scope>NUCLEOTIDE SEQUENCE [LARGE SCALE GENOMIC DNA]</scope>
    <source>
        <strain evidence="2 3">BGMRC6574</strain>
    </source>
</reference>
<dbReference type="Proteomes" id="UP000320314">
    <property type="component" value="Unassembled WGS sequence"/>
</dbReference>
<feature type="transmembrane region" description="Helical" evidence="1">
    <location>
        <begin position="84"/>
        <end position="104"/>
    </location>
</feature>
<evidence type="ECO:0000313" key="2">
    <source>
        <dbReference type="EMBL" id="TPW25964.1"/>
    </source>
</evidence>
<dbReference type="EMBL" id="VHLH01000041">
    <property type="protein sequence ID" value="TPW25964.1"/>
    <property type="molecule type" value="Genomic_DNA"/>
</dbReference>
<dbReference type="InterPro" id="IPR043130">
    <property type="entry name" value="CDP-OH_PTrfase_TM_dom"/>
</dbReference>
<feature type="transmembrane region" description="Helical" evidence="1">
    <location>
        <begin position="110"/>
        <end position="133"/>
    </location>
</feature>
<feature type="transmembrane region" description="Helical" evidence="1">
    <location>
        <begin position="179"/>
        <end position="201"/>
    </location>
</feature>
<feature type="transmembrane region" description="Helical" evidence="1">
    <location>
        <begin position="154"/>
        <end position="173"/>
    </location>
</feature>
<dbReference type="GO" id="GO:0016020">
    <property type="term" value="C:membrane"/>
    <property type="evidence" value="ECO:0007669"/>
    <property type="project" value="InterPro"/>
</dbReference>
<evidence type="ECO:0000256" key="1">
    <source>
        <dbReference type="SAM" id="Phobius"/>
    </source>
</evidence>
<accession>A0A506TZ10</accession>
<gene>
    <name evidence="2" type="ORF">FJU11_16980</name>
</gene>
<sequence>MLDGVARRAIDPLLHAGGRRLAALGVTPNAVTLAAFALGIVGAAFVAFGHPLAGLAVMVVSRLCDGLDGAVAKAAERATDYGGYLDIVLDYVFYGAVPLAFVINDPHANGLAGAVLLFSFYANGASFLAYAIMAEKRTMTSEARGKKSLYFSTGLAEASETFIAFALFCLFPAHFASIAWIFAVICLYTAFSRIVLAGRAFSEPR</sequence>
<dbReference type="GO" id="GO:0016780">
    <property type="term" value="F:phosphotransferase activity, for other substituted phosphate groups"/>
    <property type="evidence" value="ECO:0007669"/>
    <property type="project" value="InterPro"/>
</dbReference>
<dbReference type="Pfam" id="PF01066">
    <property type="entry name" value="CDP-OH_P_transf"/>
    <property type="match status" value="1"/>
</dbReference>
<dbReference type="Gene3D" id="1.20.120.1760">
    <property type="match status" value="1"/>
</dbReference>
<evidence type="ECO:0000313" key="3">
    <source>
        <dbReference type="Proteomes" id="UP000320314"/>
    </source>
</evidence>
<keyword evidence="1" id="KW-1133">Transmembrane helix</keyword>
<comment type="caution">
    <text evidence="2">The sequence shown here is derived from an EMBL/GenBank/DDBJ whole genome shotgun (WGS) entry which is preliminary data.</text>
</comment>
<organism evidence="2 3">
    <name type="scientific">Pararhizobium mangrovi</name>
    <dbReference type="NCBI Taxonomy" id="2590452"/>
    <lineage>
        <taxon>Bacteria</taxon>
        <taxon>Pseudomonadati</taxon>
        <taxon>Pseudomonadota</taxon>
        <taxon>Alphaproteobacteria</taxon>
        <taxon>Hyphomicrobiales</taxon>
        <taxon>Rhizobiaceae</taxon>
        <taxon>Rhizobium/Agrobacterium group</taxon>
        <taxon>Pararhizobium</taxon>
    </lineage>
</organism>
<protein>
    <submittedName>
        <fullName evidence="2">CDP-alcohol phosphatidyltransferase family protein</fullName>
    </submittedName>
</protein>
<dbReference type="RefSeq" id="WP_141168269.1">
    <property type="nucleotide sequence ID" value="NZ_VHLH01000041.1"/>
</dbReference>
<name>A0A506TZ10_9HYPH</name>